<protein>
    <submittedName>
        <fullName evidence="1">Uncharacterized protein</fullName>
    </submittedName>
</protein>
<dbReference type="AlphaFoldDB" id="A0A6S8FWC4"/>
<dbReference type="EMBL" id="HBIN01022515">
    <property type="protein sequence ID" value="CAE0447314.1"/>
    <property type="molecule type" value="Transcribed_RNA"/>
</dbReference>
<evidence type="ECO:0000313" key="1">
    <source>
        <dbReference type="EMBL" id="CAE0447313.1"/>
    </source>
</evidence>
<dbReference type="EMBL" id="HBIN01022514">
    <property type="protein sequence ID" value="CAE0447313.1"/>
    <property type="molecule type" value="Transcribed_RNA"/>
</dbReference>
<name>A0A6S8FWC4_9STRA</name>
<accession>A0A6S8FWC4</accession>
<organism evidence="1">
    <name type="scientific">Aplanochytrium stocchinoi</name>
    <dbReference type="NCBI Taxonomy" id="215587"/>
    <lineage>
        <taxon>Eukaryota</taxon>
        <taxon>Sar</taxon>
        <taxon>Stramenopiles</taxon>
        <taxon>Bigyra</taxon>
        <taxon>Labyrinthulomycetes</taxon>
        <taxon>Thraustochytrida</taxon>
        <taxon>Thraustochytriidae</taxon>
        <taxon>Aplanochytrium</taxon>
    </lineage>
</organism>
<proteinExistence type="predicted"/>
<gene>
    <name evidence="1" type="ORF">ASTO00021_LOCUS17287</name>
    <name evidence="2" type="ORF">ASTO00021_LOCUS17288</name>
</gene>
<evidence type="ECO:0000313" key="2">
    <source>
        <dbReference type="EMBL" id="CAE0447314.1"/>
    </source>
</evidence>
<reference evidence="1" key="1">
    <citation type="submission" date="2021-01" db="EMBL/GenBank/DDBJ databases">
        <authorList>
            <person name="Corre E."/>
            <person name="Pelletier E."/>
            <person name="Niang G."/>
            <person name="Scheremetjew M."/>
            <person name="Finn R."/>
            <person name="Kale V."/>
            <person name="Holt S."/>
            <person name="Cochrane G."/>
            <person name="Meng A."/>
            <person name="Brown T."/>
            <person name="Cohen L."/>
        </authorList>
    </citation>
    <scope>NUCLEOTIDE SEQUENCE</scope>
    <source>
        <strain evidence="1">GSBS06</strain>
    </source>
</reference>
<sequence length="503" mass="55092">MATRSKKRNVNFPKGSIELIKHKNSSEMENGEVAAVVVSVVSGTSYDSLFRKVPQDSDMGKICTYSIKAGTILEKIIRTLQGEPIKNLETSSEEAKVLQQLKDNCDKAGRDAVCFNFECCSHYSGKHFGSLKAIQRMHMDLIGYLVNEYGCLCMFSDFSLKALIKDWDSSLLGPNPFVEVGSISRSFRLKFNPEILKNSPSAQLETVGNLCDKGHGEGSTIVGAMGGTIAYTLKKFAADEVKAPTPTKHVTRNRQKEAIAVMGNDSGQKELVELDSRIPEAGAVQKSFLRRFFSICGCGASIPNAAEVSLSAETIDAPVAVNVVADSKSTSAKTAAFESGVPYTVQVLTIADQADNSQITESYLEEAGDDVILCAAAGLDKTGLAGHVLLEYPPIADQPPKEEDEEDDEPIRGRILASCGHWIELMKVDTNVDRLLHVAEREWGVKSPQYQNAKMEMMNATAGSTMQKENMQKWSHQLVQSRAPHKYNRRLVKAKKARLEESS</sequence>